<evidence type="ECO:0000259" key="1">
    <source>
        <dbReference type="Pfam" id="PF01323"/>
    </source>
</evidence>
<gene>
    <name evidence="2" type="ORF">LQV63_29655</name>
</gene>
<keyword evidence="3" id="KW-1185">Reference proteome</keyword>
<dbReference type="Pfam" id="PF01323">
    <property type="entry name" value="DSBA"/>
    <property type="match status" value="1"/>
</dbReference>
<dbReference type="PANTHER" id="PTHR13887">
    <property type="entry name" value="GLUTATHIONE S-TRANSFERASE KAPPA"/>
    <property type="match status" value="1"/>
</dbReference>
<comment type="caution">
    <text evidence="2">The sequence shown here is derived from an EMBL/GenBank/DDBJ whole genome shotgun (WGS) entry which is preliminary data.</text>
</comment>
<organism evidence="2 3">
    <name type="scientific">Paenibacillus profundus</name>
    <dbReference type="NCBI Taxonomy" id="1173085"/>
    <lineage>
        <taxon>Bacteria</taxon>
        <taxon>Bacillati</taxon>
        <taxon>Bacillota</taxon>
        <taxon>Bacilli</taxon>
        <taxon>Bacillales</taxon>
        <taxon>Paenibacillaceae</taxon>
        <taxon>Paenibacillus</taxon>
    </lineage>
</organism>
<dbReference type="InterPro" id="IPR036249">
    <property type="entry name" value="Thioredoxin-like_sf"/>
</dbReference>
<dbReference type="SUPFAM" id="SSF52833">
    <property type="entry name" value="Thioredoxin-like"/>
    <property type="match status" value="1"/>
</dbReference>
<protein>
    <submittedName>
        <fullName evidence="2">DsbA family oxidoreductase</fullName>
    </submittedName>
</protein>
<dbReference type="CDD" id="cd03024">
    <property type="entry name" value="DsbA_FrnE"/>
    <property type="match status" value="1"/>
</dbReference>
<evidence type="ECO:0000313" key="2">
    <source>
        <dbReference type="EMBL" id="MCE5173411.1"/>
    </source>
</evidence>
<proteinExistence type="predicted"/>
<name>A0ABS8YNM5_9BACL</name>
<dbReference type="InterPro" id="IPR001853">
    <property type="entry name" value="DSBA-like_thioredoxin_dom"/>
</dbReference>
<dbReference type="Gene3D" id="3.40.30.10">
    <property type="entry name" value="Glutaredoxin"/>
    <property type="match status" value="1"/>
</dbReference>
<accession>A0ABS8YNM5</accession>
<dbReference type="PANTHER" id="PTHR13887:SF33">
    <property type="entry name" value="ISOMERASE"/>
    <property type="match status" value="1"/>
</dbReference>
<dbReference type="Proteomes" id="UP001199916">
    <property type="component" value="Unassembled WGS sequence"/>
</dbReference>
<dbReference type="RefSeq" id="WP_019423363.1">
    <property type="nucleotide sequence ID" value="NZ_JAJNBZ010000050.1"/>
</dbReference>
<dbReference type="EMBL" id="JAJNBZ010000050">
    <property type="protein sequence ID" value="MCE5173411.1"/>
    <property type="molecule type" value="Genomic_DNA"/>
</dbReference>
<feature type="domain" description="DSBA-like thioredoxin" evidence="1">
    <location>
        <begin position="4"/>
        <end position="193"/>
    </location>
</feature>
<sequence length="215" mass="24262">MTLQIKVYSDFVCPFCFLGKAPFEEAIKGKDVEVEWMPFELRPSPAPKLDPWNDSSKLQGWESYITPTANKLGVDMRLPRVSPHPYTGVAFEGYHYAKEQGKGNEYMNRVFKAFFQEEQNIGEIEVLTKIAGELGLDEQAFRDALETGTYKEAQQQALQHAYEEARITGVPTFVIGNERVQGVASKEMFEKVLSQQIEDSVPVSEGLQCDLDGHC</sequence>
<reference evidence="2 3" key="1">
    <citation type="submission" date="2021-11" db="EMBL/GenBank/DDBJ databases">
        <title>Draft genome sequence of Paenibacillus profundus YoMME, a new Gram-positive bacteria with exoelectrogenic properties.</title>
        <authorList>
            <person name="Hubenova Y."/>
            <person name="Hubenova E."/>
            <person name="Manasiev Y."/>
            <person name="Peykov S."/>
            <person name="Mitov M."/>
        </authorList>
    </citation>
    <scope>NUCLEOTIDE SEQUENCE [LARGE SCALE GENOMIC DNA]</scope>
    <source>
        <strain evidence="2 3">YoMME</strain>
    </source>
</reference>
<evidence type="ECO:0000313" key="3">
    <source>
        <dbReference type="Proteomes" id="UP001199916"/>
    </source>
</evidence>